<dbReference type="InterPro" id="IPR004776">
    <property type="entry name" value="Mem_transp_PIN-like"/>
</dbReference>
<feature type="transmembrane region" description="Helical" evidence="8">
    <location>
        <begin position="254"/>
        <end position="275"/>
    </location>
</feature>
<protein>
    <submittedName>
        <fullName evidence="9">Membrane transport protein</fullName>
    </submittedName>
</protein>
<evidence type="ECO:0000256" key="2">
    <source>
        <dbReference type="ARBA" id="ARBA00010145"/>
    </source>
</evidence>
<organism evidence="9 10">
    <name type="scientific">Clostridium luticellarii</name>
    <dbReference type="NCBI Taxonomy" id="1691940"/>
    <lineage>
        <taxon>Bacteria</taxon>
        <taxon>Bacillati</taxon>
        <taxon>Bacillota</taxon>
        <taxon>Clostridia</taxon>
        <taxon>Eubacteriales</taxon>
        <taxon>Clostridiaceae</taxon>
        <taxon>Clostridium</taxon>
    </lineage>
</organism>
<feature type="transmembrane region" description="Helical" evidence="8">
    <location>
        <begin position="98"/>
        <end position="122"/>
    </location>
</feature>
<evidence type="ECO:0000313" key="9">
    <source>
        <dbReference type="EMBL" id="PRR83215.1"/>
    </source>
</evidence>
<reference evidence="9 10" key="1">
    <citation type="submission" date="2018-03" db="EMBL/GenBank/DDBJ databases">
        <title>Genome sequence of Clostridium luticellarii DSM 29923.</title>
        <authorList>
            <person name="Poehlein A."/>
            <person name="Daniel R."/>
        </authorList>
    </citation>
    <scope>NUCLEOTIDE SEQUENCE [LARGE SCALE GENOMIC DNA]</scope>
    <source>
        <strain evidence="9 10">DSM 29923</strain>
    </source>
</reference>
<proteinExistence type="inferred from homology"/>
<dbReference type="EMBL" id="PVXP01000047">
    <property type="protein sequence ID" value="PRR83215.1"/>
    <property type="molecule type" value="Genomic_DNA"/>
</dbReference>
<evidence type="ECO:0000256" key="6">
    <source>
        <dbReference type="ARBA" id="ARBA00022989"/>
    </source>
</evidence>
<dbReference type="OrthoDB" id="9798064at2"/>
<name>A0A2T0BH76_9CLOT</name>
<dbReference type="GO" id="GO:0055085">
    <property type="term" value="P:transmembrane transport"/>
    <property type="evidence" value="ECO:0007669"/>
    <property type="project" value="InterPro"/>
</dbReference>
<comment type="similarity">
    <text evidence="2">Belongs to the auxin efflux carrier (TC 2.A.69) family.</text>
</comment>
<evidence type="ECO:0000256" key="3">
    <source>
        <dbReference type="ARBA" id="ARBA00022448"/>
    </source>
</evidence>
<feature type="transmembrane region" description="Helical" evidence="8">
    <location>
        <begin position="225"/>
        <end position="248"/>
    </location>
</feature>
<feature type="transmembrane region" description="Helical" evidence="8">
    <location>
        <begin position="6"/>
        <end position="29"/>
    </location>
</feature>
<keyword evidence="4" id="KW-1003">Cell membrane</keyword>
<evidence type="ECO:0000256" key="5">
    <source>
        <dbReference type="ARBA" id="ARBA00022692"/>
    </source>
</evidence>
<dbReference type="Proteomes" id="UP000237798">
    <property type="component" value="Unassembled WGS sequence"/>
</dbReference>
<evidence type="ECO:0000256" key="8">
    <source>
        <dbReference type="SAM" id="Phobius"/>
    </source>
</evidence>
<keyword evidence="7 8" id="KW-0472">Membrane</keyword>
<dbReference type="GO" id="GO:0005886">
    <property type="term" value="C:plasma membrane"/>
    <property type="evidence" value="ECO:0007669"/>
    <property type="project" value="UniProtKB-SubCell"/>
</dbReference>
<gene>
    <name evidence="9" type="ORF">CLLU_26830</name>
</gene>
<feature type="transmembrane region" description="Helical" evidence="8">
    <location>
        <begin position="128"/>
        <end position="148"/>
    </location>
</feature>
<keyword evidence="10" id="KW-1185">Reference proteome</keyword>
<keyword evidence="6 8" id="KW-1133">Transmembrane helix</keyword>
<dbReference type="PANTHER" id="PTHR36838">
    <property type="entry name" value="AUXIN EFFLUX CARRIER FAMILY PROTEIN"/>
    <property type="match status" value="1"/>
</dbReference>
<dbReference type="InterPro" id="IPR038770">
    <property type="entry name" value="Na+/solute_symporter_sf"/>
</dbReference>
<feature type="transmembrane region" description="Helical" evidence="8">
    <location>
        <begin position="191"/>
        <end position="213"/>
    </location>
</feature>
<feature type="transmembrane region" description="Helical" evidence="8">
    <location>
        <begin position="287"/>
        <end position="306"/>
    </location>
</feature>
<sequence length="307" mass="33312">MVQTVLSTLIQVIVPLSIPVIAGVLLVRFKNLETKHLVTLVLYYLTPGMIFQALITAQVSWGDVYKTLVFSIVNLIFMWAAANILGKILKLSSHNIAGLTLISTLTNSNNYGLPLVLLAFGKLGLGKASIYVVVQMIIVNTIGVYFAARSRFSAKDAIKSVFSLPAIYAALLAVLLRVLNLNLPGGIEEGINMISQAYSPIVLAILGAQMASVKNSNLELESQTTFWSGMICRLLLSPIITCLCLYILHISGMLYSVLFILASMPVAVNSVILAEKFDASPQIVSKCILWTTLASFIILPILIVLVK</sequence>
<evidence type="ECO:0000256" key="1">
    <source>
        <dbReference type="ARBA" id="ARBA00004651"/>
    </source>
</evidence>
<evidence type="ECO:0000313" key="10">
    <source>
        <dbReference type="Proteomes" id="UP000237798"/>
    </source>
</evidence>
<dbReference type="AlphaFoldDB" id="A0A2T0BH76"/>
<comment type="subcellular location">
    <subcellularLocation>
        <location evidence="1">Cell membrane</location>
        <topology evidence="1">Multi-pass membrane protein</topology>
    </subcellularLocation>
</comment>
<accession>A0A2T0BH76</accession>
<feature type="transmembrane region" description="Helical" evidence="8">
    <location>
        <begin position="67"/>
        <end position="86"/>
    </location>
</feature>
<evidence type="ECO:0000256" key="4">
    <source>
        <dbReference type="ARBA" id="ARBA00022475"/>
    </source>
</evidence>
<comment type="caution">
    <text evidence="9">The sequence shown here is derived from an EMBL/GenBank/DDBJ whole genome shotgun (WGS) entry which is preliminary data.</text>
</comment>
<feature type="transmembrane region" description="Helical" evidence="8">
    <location>
        <begin position="41"/>
        <end position="61"/>
    </location>
</feature>
<keyword evidence="5 8" id="KW-0812">Transmembrane</keyword>
<dbReference type="Pfam" id="PF03547">
    <property type="entry name" value="Mem_trans"/>
    <property type="match status" value="2"/>
</dbReference>
<dbReference type="Gene3D" id="1.20.1530.20">
    <property type="match status" value="1"/>
</dbReference>
<evidence type="ECO:0000256" key="7">
    <source>
        <dbReference type="ARBA" id="ARBA00023136"/>
    </source>
</evidence>
<feature type="transmembrane region" description="Helical" evidence="8">
    <location>
        <begin position="160"/>
        <end position="179"/>
    </location>
</feature>
<keyword evidence="3" id="KW-0813">Transport</keyword>
<dbReference type="PANTHER" id="PTHR36838:SF1">
    <property type="entry name" value="SLR1864 PROTEIN"/>
    <property type="match status" value="1"/>
</dbReference>
<dbReference type="RefSeq" id="WP_106010277.1">
    <property type="nucleotide sequence ID" value="NZ_PVXP01000047.1"/>
</dbReference>